<evidence type="ECO:0000313" key="5">
    <source>
        <dbReference type="Proteomes" id="UP001346869"/>
    </source>
</evidence>
<dbReference type="EMBL" id="JAUZQC010000006">
    <property type="protein sequence ID" value="KAK5869745.1"/>
    <property type="molecule type" value="Genomic_DNA"/>
</dbReference>
<protein>
    <submittedName>
        <fullName evidence="4">Uncharacterized protein</fullName>
    </submittedName>
</protein>
<organism evidence="4 5">
    <name type="scientific">Eleginops maclovinus</name>
    <name type="common">Patagonian blennie</name>
    <name type="synonym">Eleginus maclovinus</name>
    <dbReference type="NCBI Taxonomy" id="56733"/>
    <lineage>
        <taxon>Eukaryota</taxon>
        <taxon>Metazoa</taxon>
        <taxon>Chordata</taxon>
        <taxon>Craniata</taxon>
        <taxon>Vertebrata</taxon>
        <taxon>Euteleostomi</taxon>
        <taxon>Actinopterygii</taxon>
        <taxon>Neopterygii</taxon>
        <taxon>Teleostei</taxon>
        <taxon>Neoteleostei</taxon>
        <taxon>Acanthomorphata</taxon>
        <taxon>Eupercaria</taxon>
        <taxon>Perciformes</taxon>
        <taxon>Notothenioidei</taxon>
        <taxon>Eleginopidae</taxon>
        <taxon>Eleginops</taxon>
    </lineage>
</organism>
<feature type="region of interest" description="Disordered" evidence="1">
    <location>
        <begin position="127"/>
        <end position="152"/>
    </location>
</feature>
<keyword evidence="2" id="KW-0812">Transmembrane</keyword>
<evidence type="ECO:0000256" key="1">
    <source>
        <dbReference type="SAM" id="MobiDB-lite"/>
    </source>
</evidence>
<keyword evidence="5" id="KW-1185">Reference proteome</keyword>
<proteinExistence type="predicted"/>
<dbReference type="AlphaFoldDB" id="A0AAN7XZG3"/>
<feature type="signal peptide" evidence="3">
    <location>
        <begin position="1"/>
        <end position="18"/>
    </location>
</feature>
<keyword evidence="2" id="KW-0472">Membrane</keyword>
<evidence type="ECO:0000256" key="2">
    <source>
        <dbReference type="SAM" id="Phobius"/>
    </source>
</evidence>
<gene>
    <name evidence="4" type="ORF">PBY51_024440</name>
</gene>
<sequence length="190" mass="20640">MSKPLGLVLILTAHMVFSGPSPANVTGNLGDNITLEFLFNHEGLYKASLFGPSYITKDSKWIQLIVKENYRSSSVSPKTTTNPSNELSGSTWLASEFVTVFVVSSVVLLAAVLPLLIWFLLTNKDKQPETPQQSSNPTAQETVGESSGVPAPPLVYSVLDFPKRTSAVIEMNSSETEYAAISYLPDKRQG</sequence>
<keyword evidence="3" id="KW-0732">Signal</keyword>
<accession>A0AAN7XZG3</accession>
<evidence type="ECO:0000256" key="3">
    <source>
        <dbReference type="SAM" id="SignalP"/>
    </source>
</evidence>
<reference evidence="4 5" key="1">
    <citation type="journal article" date="2023" name="Genes (Basel)">
        <title>Chromosome-Level Genome Assembly and Circadian Gene Repertoire of the Patagonia Blennie Eleginops maclovinus-The Closest Ancestral Proxy of Antarctic Cryonotothenioids.</title>
        <authorList>
            <person name="Cheng C.C."/>
            <person name="Rivera-Colon A.G."/>
            <person name="Minhas B.F."/>
            <person name="Wilson L."/>
            <person name="Rayamajhi N."/>
            <person name="Vargas-Chacoff L."/>
            <person name="Catchen J.M."/>
        </authorList>
    </citation>
    <scope>NUCLEOTIDE SEQUENCE [LARGE SCALE GENOMIC DNA]</scope>
    <source>
        <strain evidence="4">JMC-PN-2008</strain>
    </source>
</reference>
<feature type="transmembrane region" description="Helical" evidence="2">
    <location>
        <begin position="97"/>
        <end position="121"/>
    </location>
</feature>
<dbReference type="Proteomes" id="UP001346869">
    <property type="component" value="Unassembled WGS sequence"/>
</dbReference>
<keyword evidence="2" id="KW-1133">Transmembrane helix</keyword>
<feature type="chain" id="PRO_5043052854" evidence="3">
    <location>
        <begin position="19"/>
        <end position="190"/>
    </location>
</feature>
<evidence type="ECO:0000313" key="4">
    <source>
        <dbReference type="EMBL" id="KAK5869745.1"/>
    </source>
</evidence>
<name>A0AAN7XZG3_ELEMC</name>
<feature type="compositionally biased region" description="Polar residues" evidence="1">
    <location>
        <begin position="129"/>
        <end position="145"/>
    </location>
</feature>
<reference evidence="4 5" key="2">
    <citation type="journal article" date="2023" name="Mol. Biol. Evol.">
        <title>Genomics of Secondarily Temperate Adaptation in the Only Non-Antarctic Icefish.</title>
        <authorList>
            <person name="Rivera-Colon A.G."/>
            <person name="Rayamajhi N."/>
            <person name="Minhas B.F."/>
            <person name="Madrigal G."/>
            <person name="Bilyk K.T."/>
            <person name="Yoon V."/>
            <person name="Hune M."/>
            <person name="Gregory S."/>
            <person name="Cheng C.H.C."/>
            <person name="Catchen J.M."/>
        </authorList>
    </citation>
    <scope>NUCLEOTIDE SEQUENCE [LARGE SCALE GENOMIC DNA]</scope>
    <source>
        <strain evidence="4">JMC-PN-2008</strain>
    </source>
</reference>
<comment type="caution">
    <text evidence="4">The sequence shown here is derived from an EMBL/GenBank/DDBJ whole genome shotgun (WGS) entry which is preliminary data.</text>
</comment>